<evidence type="ECO:0000313" key="2">
    <source>
        <dbReference type="Proteomes" id="UP000199013"/>
    </source>
</evidence>
<dbReference type="EMBL" id="FLUV01001163">
    <property type="protein sequence ID" value="SBW22497.1"/>
    <property type="molecule type" value="Genomic_DNA"/>
</dbReference>
<gene>
    <name evidence="1" type="ORF">FDG2_2732</name>
</gene>
<name>A0A1C3NY78_9ACTN</name>
<accession>A0A1C3NY78</accession>
<dbReference type="AlphaFoldDB" id="A0A1C3NY78"/>
<proteinExistence type="predicted"/>
<sequence>MTVSPPMQLGNSGGLITLLDRRGLKVDGVSYTGAQAGHEGWTITFR</sequence>
<evidence type="ECO:0000313" key="1">
    <source>
        <dbReference type="EMBL" id="SBW22497.1"/>
    </source>
</evidence>
<protein>
    <submittedName>
        <fullName evidence="1">Uncharacterized protein</fullName>
    </submittedName>
</protein>
<organism evidence="1 2">
    <name type="scientific">Candidatus Protofrankia californiensis</name>
    <dbReference type="NCBI Taxonomy" id="1839754"/>
    <lineage>
        <taxon>Bacteria</taxon>
        <taxon>Bacillati</taxon>
        <taxon>Actinomycetota</taxon>
        <taxon>Actinomycetes</taxon>
        <taxon>Frankiales</taxon>
        <taxon>Frankiaceae</taxon>
        <taxon>Protofrankia</taxon>
    </lineage>
</organism>
<keyword evidence="2" id="KW-1185">Reference proteome</keyword>
<reference evidence="2" key="1">
    <citation type="submission" date="2016-02" db="EMBL/GenBank/DDBJ databases">
        <authorList>
            <person name="Wibberg D."/>
        </authorList>
    </citation>
    <scope>NUCLEOTIDE SEQUENCE [LARGE SCALE GENOMIC DNA]</scope>
</reference>
<dbReference type="Proteomes" id="UP000199013">
    <property type="component" value="Unassembled WGS sequence"/>
</dbReference>